<proteinExistence type="inferred from homology"/>
<dbReference type="RefSeq" id="WP_134751097.1">
    <property type="nucleotide sequence ID" value="NZ_CP038149.1"/>
</dbReference>
<dbReference type="SUPFAM" id="SSF74653">
    <property type="entry name" value="TolA/TonB C-terminal domain"/>
    <property type="match status" value="1"/>
</dbReference>
<organism evidence="12 13">
    <name type="scientific">Paraburkholderia pallida</name>
    <dbReference type="NCBI Taxonomy" id="2547399"/>
    <lineage>
        <taxon>Bacteria</taxon>
        <taxon>Pseudomonadati</taxon>
        <taxon>Pseudomonadota</taxon>
        <taxon>Betaproteobacteria</taxon>
        <taxon>Burkholderiales</taxon>
        <taxon>Burkholderiaceae</taxon>
        <taxon>Paraburkholderia</taxon>
    </lineage>
</organism>
<evidence type="ECO:0000256" key="10">
    <source>
        <dbReference type="SAM" id="MobiDB-lite"/>
    </source>
</evidence>
<dbReference type="PANTHER" id="PTHR33446">
    <property type="entry name" value="PROTEIN TONB-RELATED"/>
    <property type="match status" value="1"/>
</dbReference>
<dbReference type="Gene3D" id="3.30.1150.10">
    <property type="match status" value="1"/>
</dbReference>
<dbReference type="GO" id="GO:0031992">
    <property type="term" value="F:energy transducer activity"/>
    <property type="evidence" value="ECO:0007669"/>
    <property type="project" value="TreeGrafter"/>
</dbReference>
<dbReference type="GO" id="GO:0098797">
    <property type="term" value="C:plasma membrane protein complex"/>
    <property type="evidence" value="ECO:0007669"/>
    <property type="project" value="TreeGrafter"/>
</dbReference>
<feature type="region of interest" description="Disordered" evidence="10">
    <location>
        <begin position="86"/>
        <end position="189"/>
    </location>
</feature>
<feature type="compositionally biased region" description="Pro residues" evidence="10">
    <location>
        <begin position="101"/>
        <end position="126"/>
    </location>
</feature>
<reference evidence="12 13" key="1">
    <citation type="submission" date="2019-03" db="EMBL/GenBank/DDBJ databases">
        <title>Paraburkholderia sp. 7MH5, isolated from subtropical forest soil.</title>
        <authorList>
            <person name="Gao Z.-H."/>
            <person name="Qiu L.-H."/>
        </authorList>
    </citation>
    <scope>NUCLEOTIDE SEQUENCE [LARGE SCALE GENOMIC DNA]</scope>
    <source>
        <strain evidence="12 13">7MH5</strain>
    </source>
</reference>
<sequence length="274" mass="28640">MTIASIDSPMVRMRRHAASRVGGRSTEARAVASAQGSHVRVAAQVSRSSFDGQHGLRLAGLACLVLAVHAGVAWWLHASGQQTPLVQPPKPLPMTVELTRPPQPLAQAPEPPHTPQAAPAPRPAAVPPHAVHPTRAAPPKPALHAAQPLESAVAAQAQPAVSQPPTPAAAQPPVAPAAPPRETEPIGDAAYLHNPAPDYPAFAQDQGWEGHVILRVHVLASGTPDVVQLKTSSGHRLLDDAAVAAVRRWAFVPAKRGEDAVDGWVNVPIDFKLG</sequence>
<keyword evidence="13" id="KW-1185">Reference proteome</keyword>
<dbReference type="EMBL" id="CP038149">
    <property type="protein sequence ID" value="QBQ98879.1"/>
    <property type="molecule type" value="Genomic_DNA"/>
</dbReference>
<gene>
    <name evidence="12" type="ORF">E1956_16620</name>
</gene>
<evidence type="ECO:0000256" key="4">
    <source>
        <dbReference type="ARBA" id="ARBA00022475"/>
    </source>
</evidence>
<keyword evidence="6" id="KW-0812">Transmembrane</keyword>
<keyword evidence="3" id="KW-0813">Transport</keyword>
<dbReference type="InterPro" id="IPR006260">
    <property type="entry name" value="TonB/TolA_C"/>
</dbReference>
<dbReference type="GO" id="GO:0055085">
    <property type="term" value="P:transmembrane transport"/>
    <property type="evidence" value="ECO:0007669"/>
    <property type="project" value="InterPro"/>
</dbReference>
<dbReference type="InterPro" id="IPR051045">
    <property type="entry name" value="TonB-dependent_transducer"/>
</dbReference>
<evidence type="ECO:0000259" key="11">
    <source>
        <dbReference type="PROSITE" id="PS52015"/>
    </source>
</evidence>
<accession>A0A4P7CX76</accession>
<protein>
    <submittedName>
        <fullName evidence="12">Energy transducer TonB</fullName>
    </submittedName>
</protein>
<evidence type="ECO:0000256" key="9">
    <source>
        <dbReference type="ARBA" id="ARBA00023136"/>
    </source>
</evidence>
<evidence type="ECO:0000256" key="6">
    <source>
        <dbReference type="ARBA" id="ARBA00022692"/>
    </source>
</evidence>
<feature type="compositionally biased region" description="Low complexity" evidence="10">
    <location>
        <begin position="152"/>
        <end position="161"/>
    </location>
</feature>
<evidence type="ECO:0000256" key="5">
    <source>
        <dbReference type="ARBA" id="ARBA00022519"/>
    </source>
</evidence>
<dbReference type="KEGG" id="ppai:E1956_16620"/>
<dbReference type="PANTHER" id="PTHR33446:SF2">
    <property type="entry name" value="PROTEIN TONB"/>
    <property type="match status" value="1"/>
</dbReference>
<dbReference type="OrthoDB" id="9792439at2"/>
<keyword evidence="9" id="KW-0472">Membrane</keyword>
<dbReference type="Proteomes" id="UP000295727">
    <property type="component" value="Chromosome 2"/>
</dbReference>
<dbReference type="Pfam" id="PF03544">
    <property type="entry name" value="TonB_C"/>
    <property type="match status" value="1"/>
</dbReference>
<evidence type="ECO:0000256" key="7">
    <source>
        <dbReference type="ARBA" id="ARBA00022927"/>
    </source>
</evidence>
<evidence type="ECO:0000256" key="1">
    <source>
        <dbReference type="ARBA" id="ARBA00004383"/>
    </source>
</evidence>
<dbReference type="InterPro" id="IPR037682">
    <property type="entry name" value="TonB_C"/>
</dbReference>
<comment type="subcellular location">
    <subcellularLocation>
        <location evidence="1">Cell inner membrane</location>
        <topology evidence="1">Single-pass membrane protein</topology>
        <orientation evidence="1">Periplasmic side</orientation>
    </subcellularLocation>
</comment>
<dbReference type="PROSITE" id="PS52015">
    <property type="entry name" value="TONB_CTD"/>
    <property type="match status" value="1"/>
</dbReference>
<keyword evidence="4" id="KW-1003">Cell membrane</keyword>
<dbReference type="NCBIfam" id="TIGR01352">
    <property type="entry name" value="tonB_Cterm"/>
    <property type="match status" value="1"/>
</dbReference>
<comment type="similarity">
    <text evidence="2">Belongs to the TonB family.</text>
</comment>
<evidence type="ECO:0000256" key="8">
    <source>
        <dbReference type="ARBA" id="ARBA00022989"/>
    </source>
</evidence>
<evidence type="ECO:0000313" key="13">
    <source>
        <dbReference type="Proteomes" id="UP000295727"/>
    </source>
</evidence>
<dbReference type="GO" id="GO:0015031">
    <property type="term" value="P:protein transport"/>
    <property type="evidence" value="ECO:0007669"/>
    <property type="project" value="UniProtKB-KW"/>
</dbReference>
<evidence type="ECO:0000256" key="2">
    <source>
        <dbReference type="ARBA" id="ARBA00006555"/>
    </source>
</evidence>
<name>A0A4P7CX76_9BURK</name>
<dbReference type="AlphaFoldDB" id="A0A4P7CX76"/>
<evidence type="ECO:0000256" key="3">
    <source>
        <dbReference type="ARBA" id="ARBA00022448"/>
    </source>
</evidence>
<keyword evidence="7" id="KW-0653">Protein transport</keyword>
<evidence type="ECO:0000313" key="12">
    <source>
        <dbReference type="EMBL" id="QBQ98879.1"/>
    </source>
</evidence>
<keyword evidence="5" id="KW-0997">Cell inner membrane</keyword>
<keyword evidence="8" id="KW-1133">Transmembrane helix</keyword>
<feature type="domain" description="TonB C-terminal" evidence="11">
    <location>
        <begin position="184"/>
        <end position="274"/>
    </location>
</feature>